<gene>
    <name evidence="4" type="ORF">N4264_19135</name>
</gene>
<dbReference type="PANTHER" id="PTHR34135">
    <property type="entry name" value="LYSOZYME"/>
    <property type="match status" value="1"/>
</dbReference>
<dbReference type="CDD" id="cd00599">
    <property type="entry name" value="GH25_muramidase"/>
    <property type="match status" value="1"/>
</dbReference>
<dbReference type="InterPro" id="IPR002053">
    <property type="entry name" value="Glyco_hydro_25"/>
</dbReference>
<dbReference type="Gene3D" id="3.20.20.80">
    <property type="entry name" value="Glycosidases"/>
    <property type="match status" value="1"/>
</dbReference>
<dbReference type="EMBL" id="CP104694">
    <property type="protein sequence ID" value="UXI66851.1"/>
    <property type="molecule type" value="Genomic_DNA"/>
</dbReference>
<name>A0ABY6BE02_9GAMM</name>
<dbReference type="PROSITE" id="PS51904">
    <property type="entry name" value="GLYCOSYL_HYDROL_F25_2"/>
    <property type="match status" value="1"/>
</dbReference>
<dbReference type="Proteomes" id="UP001064632">
    <property type="component" value="Chromosome"/>
</dbReference>
<dbReference type="SMART" id="SM00641">
    <property type="entry name" value="Glyco_25"/>
    <property type="match status" value="1"/>
</dbReference>
<dbReference type="PANTHER" id="PTHR34135:SF2">
    <property type="entry name" value="LYSOZYME"/>
    <property type="match status" value="1"/>
</dbReference>
<dbReference type="RefSeq" id="WP_261693831.1">
    <property type="nucleotide sequence ID" value="NZ_CP104694.1"/>
</dbReference>
<organism evidence="4 5">
    <name type="scientific">Tahibacter amnicola</name>
    <dbReference type="NCBI Taxonomy" id="2976241"/>
    <lineage>
        <taxon>Bacteria</taxon>
        <taxon>Pseudomonadati</taxon>
        <taxon>Pseudomonadota</taxon>
        <taxon>Gammaproteobacteria</taxon>
        <taxon>Lysobacterales</taxon>
        <taxon>Rhodanobacteraceae</taxon>
        <taxon>Tahibacter</taxon>
    </lineage>
</organism>
<comment type="similarity">
    <text evidence="1">Belongs to the glycosyl hydrolase 25 family.</text>
</comment>
<sequence>MLNVVIDLSHHNATVDFAQIAASGIRAVFHKATQGTGYTDPTYAPRKPLALEAGLLWGAYHFGDGSDAITQATHFLNVVKPGPNDLLVLDIEQNTSGTSMTLAQAEQFVTQLFKATGRWPGVYGGSYLKNLLQGNGSSVLGNCWLWWAEYAAAPKIAPLWPEWTLWQYTDGYSGPTPHTVTGVGNCDRDQFVGDEAALLRLWGASGTVAPVVLGTTV</sequence>
<evidence type="ECO:0000256" key="2">
    <source>
        <dbReference type="ARBA" id="ARBA00022801"/>
    </source>
</evidence>
<dbReference type="SUPFAM" id="SSF51445">
    <property type="entry name" value="(Trans)glycosidases"/>
    <property type="match status" value="1"/>
</dbReference>
<protein>
    <submittedName>
        <fullName evidence="4">Glycoside hydrolase family 25 protein</fullName>
    </submittedName>
</protein>
<keyword evidence="3" id="KW-0326">Glycosidase</keyword>
<keyword evidence="2 4" id="KW-0378">Hydrolase</keyword>
<dbReference type="GO" id="GO:0016787">
    <property type="term" value="F:hydrolase activity"/>
    <property type="evidence" value="ECO:0007669"/>
    <property type="project" value="UniProtKB-KW"/>
</dbReference>
<evidence type="ECO:0000313" key="4">
    <source>
        <dbReference type="EMBL" id="UXI66851.1"/>
    </source>
</evidence>
<evidence type="ECO:0000313" key="5">
    <source>
        <dbReference type="Proteomes" id="UP001064632"/>
    </source>
</evidence>
<dbReference type="InterPro" id="IPR018077">
    <property type="entry name" value="Glyco_hydro_fam25_subgr"/>
</dbReference>
<dbReference type="Pfam" id="PF01183">
    <property type="entry name" value="Glyco_hydro_25"/>
    <property type="match status" value="1"/>
</dbReference>
<proteinExistence type="inferred from homology"/>
<reference evidence="4" key="1">
    <citation type="submission" date="2022-09" db="EMBL/GenBank/DDBJ databases">
        <title>Tahibacter sp. nov., isolated from a fresh water.</title>
        <authorList>
            <person name="Baek J.H."/>
            <person name="Lee J.K."/>
            <person name="Kim J.M."/>
            <person name="Jeon C.O."/>
        </authorList>
    </citation>
    <scope>NUCLEOTIDE SEQUENCE</scope>
    <source>
        <strain evidence="4">W38</strain>
    </source>
</reference>
<keyword evidence="5" id="KW-1185">Reference proteome</keyword>
<dbReference type="InterPro" id="IPR017853">
    <property type="entry name" value="GH"/>
</dbReference>
<accession>A0ABY6BE02</accession>
<evidence type="ECO:0000256" key="1">
    <source>
        <dbReference type="ARBA" id="ARBA00010646"/>
    </source>
</evidence>
<evidence type="ECO:0000256" key="3">
    <source>
        <dbReference type="ARBA" id="ARBA00023295"/>
    </source>
</evidence>